<evidence type="ECO:0000313" key="4">
    <source>
        <dbReference type="Proteomes" id="UP001500325"/>
    </source>
</evidence>
<dbReference type="Proteomes" id="UP001500325">
    <property type="component" value="Unassembled WGS sequence"/>
</dbReference>
<sequence length="124" mass="12838">MACAALAIALAGLLAPVEAMVVGMMARRRPGFGRGLDSGPCQAFGWVAAFISLVAPAWAFWTAAARAAGSTFWDAVVPLQPARSVVRTATATTASRVSRSRDMTRASVLGEGVGDGREPDRTMG</sequence>
<proteinExistence type="predicted"/>
<gene>
    <name evidence="3" type="ORF">GCM10023215_20260</name>
</gene>
<evidence type="ECO:0000256" key="2">
    <source>
        <dbReference type="SAM" id="Phobius"/>
    </source>
</evidence>
<evidence type="ECO:0000256" key="1">
    <source>
        <dbReference type="SAM" id="MobiDB-lite"/>
    </source>
</evidence>
<keyword evidence="2" id="KW-0812">Transmembrane</keyword>
<keyword evidence="2" id="KW-1133">Transmembrane helix</keyword>
<keyword evidence="4" id="KW-1185">Reference proteome</keyword>
<comment type="caution">
    <text evidence="3">The sequence shown here is derived from an EMBL/GenBank/DDBJ whole genome shotgun (WGS) entry which is preliminary data.</text>
</comment>
<evidence type="ECO:0000313" key="3">
    <source>
        <dbReference type="EMBL" id="GAA4685152.1"/>
    </source>
</evidence>
<reference evidence="4" key="1">
    <citation type="journal article" date="2019" name="Int. J. Syst. Evol. Microbiol.">
        <title>The Global Catalogue of Microorganisms (GCM) 10K type strain sequencing project: providing services to taxonomists for standard genome sequencing and annotation.</title>
        <authorList>
            <consortium name="The Broad Institute Genomics Platform"/>
            <consortium name="The Broad Institute Genome Sequencing Center for Infectious Disease"/>
            <person name="Wu L."/>
            <person name="Ma J."/>
        </authorList>
    </citation>
    <scope>NUCLEOTIDE SEQUENCE [LARGE SCALE GENOMIC DNA]</scope>
    <source>
        <strain evidence="4">JCM 18055</strain>
    </source>
</reference>
<organism evidence="3 4">
    <name type="scientific">Pseudonocardia yuanmonensis</name>
    <dbReference type="NCBI Taxonomy" id="1095914"/>
    <lineage>
        <taxon>Bacteria</taxon>
        <taxon>Bacillati</taxon>
        <taxon>Actinomycetota</taxon>
        <taxon>Actinomycetes</taxon>
        <taxon>Pseudonocardiales</taxon>
        <taxon>Pseudonocardiaceae</taxon>
        <taxon>Pseudonocardia</taxon>
    </lineage>
</organism>
<keyword evidence="2" id="KW-0472">Membrane</keyword>
<protein>
    <recommendedName>
        <fullName evidence="5">DUF4190 domain-containing protein</fullName>
    </recommendedName>
</protein>
<accession>A0ABP8WA27</accession>
<feature type="region of interest" description="Disordered" evidence="1">
    <location>
        <begin position="96"/>
        <end position="124"/>
    </location>
</feature>
<feature type="transmembrane region" description="Helical" evidence="2">
    <location>
        <begin position="43"/>
        <end position="61"/>
    </location>
</feature>
<name>A0ABP8WA27_9PSEU</name>
<feature type="compositionally biased region" description="Basic and acidic residues" evidence="1">
    <location>
        <begin position="114"/>
        <end position="124"/>
    </location>
</feature>
<dbReference type="EMBL" id="BAABIC010000005">
    <property type="protein sequence ID" value="GAA4685152.1"/>
    <property type="molecule type" value="Genomic_DNA"/>
</dbReference>
<evidence type="ECO:0008006" key="5">
    <source>
        <dbReference type="Google" id="ProtNLM"/>
    </source>
</evidence>